<evidence type="ECO:0000256" key="8">
    <source>
        <dbReference type="ARBA" id="ARBA00023170"/>
    </source>
</evidence>
<dbReference type="SUPFAM" id="SSF81321">
    <property type="entry name" value="Family A G protein-coupled receptor-like"/>
    <property type="match status" value="1"/>
</dbReference>
<dbReference type="AlphaFoldDB" id="A0A8J2LTE7"/>
<feature type="domain" description="G-protein coupled receptors family 1 profile" evidence="11">
    <location>
        <begin position="18"/>
        <end position="157"/>
    </location>
</feature>
<keyword evidence="9" id="KW-0807">Transducer</keyword>
<dbReference type="PANTHER" id="PTHR24228:SF63">
    <property type="entry name" value="G-PROTEIN COUPLED RECEPTOR MOODY"/>
    <property type="match status" value="1"/>
</dbReference>
<evidence type="ECO:0000256" key="2">
    <source>
        <dbReference type="ARBA" id="ARBA00010663"/>
    </source>
</evidence>
<evidence type="ECO:0000256" key="9">
    <source>
        <dbReference type="ARBA" id="ARBA00023224"/>
    </source>
</evidence>
<keyword evidence="7 10" id="KW-0472">Membrane</keyword>
<evidence type="ECO:0000313" key="13">
    <source>
        <dbReference type="Proteomes" id="UP000708208"/>
    </source>
</evidence>
<keyword evidence="8" id="KW-0675">Receptor</keyword>
<sequence length="157" mass="17879">MSNDSDNYYLECNRSVVGEMTALAKFSSWTLVTAATATIIIMIIGLFGNALTIIALLKCQRIQNIAAAFIISASRFINGDWIYGKDHFLCTMFPLLRYWNLGVSLLSIAMITINRFIMITNNSFYVKLYKPLWIGFMIAFCWVFSFLMQVPTLLGVW</sequence>
<keyword evidence="4 10" id="KW-0812">Transmembrane</keyword>
<dbReference type="OrthoDB" id="10044919at2759"/>
<dbReference type="PROSITE" id="PS00237">
    <property type="entry name" value="G_PROTEIN_RECEP_F1_1"/>
    <property type="match status" value="1"/>
</dbReference>
<name>A0A8J2LTE7_9HEXA</name>
<evidence type="ECO:0000256" key="1">
    <source>
        <dbReference type="ARBA" id="ARBA00004651"/>
    </source>
</evidence>
<feature type="transmembrane region" description="Helical" evidence="10">
    <location>
        <begin position="129"/>
        <end position="148"/>
    </location>
</feature>
<feature type="non-terminal residue" evidence="12">
    <location>
        <position position="1"/>
    </location>
</feature>
<organism evidence="12 13">
    <name type="scientific">Allacma fusca</name>
    <dbReference type="NCBI Taxonomy" id="39272"/>
    <lineage>
        <taxon>Eukaryota</taxon>
        <taxon>Metazoa</taxon>
        <taxon>Ecdysozoa</taxon>
        <taxon>Arthropoda</taxon>
        <taxon>Hexapoda</taxon>
        <taxon>Collembola</taxon>
        <taxon>Symphypleona</taxon>
        <taxon>Sminthuridae</taxon>
        <taxon>Allacma</taxon>
    </lineage>
</organism>
<keyword evidence="6" id="KW-0297">G-protein coupled receptor</keyword>
<dbReference type="InterPro" id="IPR017452">
    <property type="entry name" value="GPCR_Rhodpsn_7TM"/>
</dbReference>
<dbReference type="Pfam" id="PF00001">
    <property type="entry name" value="7tm_1"/>
    <property type="match status" value="1"/>
</dbReference>
<dbReference type="GO" id="GO:0004930">
    <property type="term" value="F:G protein-coupled receptor activity"/>
    <property type="evidence" value="ECO:0007669"/>
    <property type="project" value="UniProtKB-KW"/>
</dbReference>
<feature type="transmembrane region" description="Helical" evidence="10">
    <location>
        <begin position="96"/>
        <end position="117"/>
    </location>
</feature>
<protein>
    <recommendedName>
        <fullName evidence="11">G-protein coupled receptors family 1 profile domain-containing protein</fullName>
    </recommendedName>
</protein>
<evidence type="ECO:0000256" key="7">
    <source>
        <dbReference type="ARBA" id="ARBA00023136"/>
    </source>
</evidence>
<accession>A0A8J2LTE7</accession>
<gene>
    <name evidence="12" type="ORF">AFUS01_LOCUS38201</name>
</gene>
<evidence type="ECO:0000259" key="11">
    <source>
        <dbReference type="PROSITE" id="PS50262"/>
    </source>
</evidence>
<dbReference type="InterPro" id="IPR000276">
    <property type="entry name" value="GPCR_Rhodpsn"/>
</dbReference>
<reference evidence="12" key="1">
    <citation type="submission" date="2021-06" db="EMBL/GenBank/DDBJ databases">
        <authorList>
            <person name="Hodson N. C."/>
            <person name="Mongue J. A."/>
            <person name="Jaron S. K."/>
        </authorList>
    </citation>
    <scope>NUCLEOTIDE SEQUENCE</scope>
</reference>
<dbReference type="Proteomes" id="UP000708208">
    <property type="component" value="Unassembled WGS sequence"/>
</dbReference>
<proteinExistence type="inferred from homology"/>
<evidence type="ECO:0000256" key="3">
    <source>
        <dbReference type="ARBA" id="ARBA00022475"/>
    </source>
</evidence>
<dbReference type="PANTHER" id="PTHR24228">
    <property type="entry name" value="B2 BRADYKININ RECEPTOR/ANGIOTENSIN II RECEPTOR"/>
    <property type="match status" value="1"/>
</dbReference>
<evidence type="ECO:0000256" key="10">
    <source>
        <dbReference type="SAM" id="Phobius"/>
    </source>
</evidence>
<evidence type="ECO:0000256" key="5">
    <source>
        <dbReference type="ARBA" id="ARBA00022989"/>
    </source>
</evidence>
<keyword evidence="13" id="KW-1185">Reference proteome</keyword>
<keyword evidence="5 10" id="KW-1133">Transmembrane helix</keyword>
<evidence type="ECO:0000313" key="12">
    <source>
        <dbReference type="EMBL" id="CAG7828259.1"/>
    </source>
</evidence>
<dbReference type="PROSITE" id="PS50262">
    <property type="entry name" value="G_PROTEIN_RECEP_F1_2"/>
    <property type="match status" value="1"/>
</dbReference>
<evidence type="ECO:0000256" key="6">
    <source>
        <dbReference type="ARBA" id="ARBA00023040"/>
    </source>
</evidence>
<feature type="transmembrane region" description="Helical" evidence="10">
    <location>
        <begin position="29"/>
        <end position="57"/>
    </location>
</feature>
<comment type="subcellular location">
    <subcellularLocation>
        <location evidence="1">Cell membrane</location>
        <topology evidence="1">Multi-pass membrane protein</topology>
    </subcellularLocation>
</comment>
<comment type="caution">
    <text evidence="12">The sequence shown here is derived from an EMBL/GenBank/DDBJ whole genome shotgun (WGS) entry which is preliminary data.</text>
</comment>
<comment type="similarity">
    <text evidence="2">Belongs to the G-protein coupled receptor 1 family.</text>
</comment>
<dbReference type="GO" id="GO:0005886">
    <property type="term" value="C:plasma membrane"/>
    <property type="evidence" value="ECO:0007669"/>
    <property type="project" value="UniProtKB-SubCell"/>
</dbReference>
<evidence type="ECO:0000256" key="4">
    <source>
        <dbReference type="ARBA" id="ARBA00022692"/>
    </source>
</evidence>
<dbReference type="EMBL" id="CAJVCH010546867">
    <property type="protein sequence ID" value="CAG7828259.1"/>
    <property type="molecule type" value="Genomic_DNA"/>
</dbReference>
<keyword evidence="3" id="KW-1003">Cell membrane</keyword>